<proteinExistence type="predicted"/>
<dbReference type="Gene3D" id="3.40.50.11440">
    <property type="match status" value="1"/>
</dbReference>
<accession>A0A2H0LZ07</accession>
<dbReference type="AlphaFoldDB" id="A0A2H0LZ07"/>
<dbReference type="PANTHER" id="PTHR33171:SF17">
    <property type="entry name" value="LARA-LIKE N-TERMINAL DOMAIN-CONTAINING PROTEIN"/>
    <property type="match status" value="1"/>
</dbReference>
<dbReference type="InterPro" id="IPR018657">
    <property type="entry name" value="LarA-like_N"/>
</dbReference>
<evidence type="ECO:0000259" key="1">
    <source>
        <dbReference type="Pfam" id="PF09861"/>
    </source>
</evidence>
<name>A0A2H0LZ07_9BACT</name>
<evidence type="ECO:0000313" key="3">
    <source>
        <dbReference type="EMBL" id="PIQ89612.1"/>
    </source>
</evidence>
<evidence type="ECO:0000259" key="2">
    <source>
        <dbReference type="Pfam" id="PF21113"/>
    </source>
</evidence>
<reference evidence="3 4" key="1">
    <citation type="submission" date="2017-09" db="EMBL/GenBank/DDBJ databases">
        <title>Depth-based differentiation of microbial function through sediment-hosted aquifers and enrichment of novel symbionts in the deep terrestrial subsurface.</title>
        <authorList>
            <person name="Probst A.J."/>
            <person name="Ladd B."/>
            <person name="Jarett J.K."/>
            <person name="Geller-Mcgrath D.E."/>
            <person name="Sieber C.M."/>
            <person name="Emerson J.B."/>
            <person name="Anantharaman K."/>
            <person name="Thomas B.C."/>
            <person name="Malmstrom R."/>
            <person name="Stieglmeier M."/>
            <person name="Klingl A."/>
            <person name="Woyke T."/>
            <person name="Ryan C.M."/>
            <person name="Banfield J.F."/>
        </authorList>
    </citation>
    <scope>NUCLEOTIDE SEQUENCE [LARGE SCALE GENOMIC DNA]</scope>
    <source>
        <strain evidence="3">CG11_big_fil_rev_8_21_14_0_20_42_13</strain>
    </source>
</reference>
<dbReference type="Proteomes" id="UP000229641">
    <property type="component" value="Unassembled WGS sequence"/>
</dbReference>
<dbReference type="InterPro" id="IPR047926">
    <property type="entry name" value="Ni_dep_LarA"/>
</dbReference>
<feature type="domain" description="LarA-like N-terminal" evidence="1">
    <location>
        <begin position="4"/>
        <end position="169"/>
    </location>
</feature>
<comment type="caution">
    <text evidence="3">The sequence shown here is derived from an EMBL/GenBank/DDBJ whole genome shotgun (WGS) entry which is preliminary data.</text>
</comment>
<dbReference type="Gene3D" id="3.90.226.30">
    <property type="match status" value="1"/>
</dbReference>
<feature type="domain" description="Lactate racemase C-terminal" evidence="2">
    <location>
        <begin position="242"/>
        <end position="378"/>
    </location>
</feature>
<dbReference type="GO" id="GO:0050043">
    <property type="term" value="F:lactate racemase activity"/>
    <property type="evidence" value="ECO:0007669"/>
    <property type="project" value="InterPro"/>
</dbReference>
<protein>
    <submittedName>
        <fullName evidence="3">Uncharacterized protein</fullName>
    </submittedName>
</protein>
<dbReference type="InterPro" id="IPR043166">
    <property type="entry name" value="LarA-like_C"/>
</dbReference>
<dbReference type="PANTHER" id="PTHR33171">
    <property type="entry name" value="LAR_N DOMAIN-CONTAINING PROTEIN"/>
    <property type="match status" value="1"/>
</dbReference>
<dbReference type="Pfam" id="PF21113">
    <property type="entry name" value="LarA_C"/>
    <property type="match status" value="1"/>
</dbReference>
<dbReference type="Pfam" id="PF09861">
    <property type="entry name" value="Lar_N"/>
    <property type="match status" value="1"/>
</dbReference>
<dbReference type="InterPro" id="IPR048520">
    <property type="entry name" value="LarA_C"/>
</dbReference>
<dbReference type="NCBIfam" id="NF033504">
    <property type="entry name" value="Ni_dep_LarA"/>
    <property type="match status" value="1"/>
</dbReference>
<dbReference type="EMBL" id="PCWA01000030">
    <property type="protein sequence ID" value="PIQ89612.1"/>
    <property type="molecule type" value="Genomic_DNA"/>
</dbReference>
<evidence type="ECO:0000313" key="4">
    <source>
        <dbReference type="Proteomes" id="UP000229641"/>
    </source>
</evidence>
<organism evidence="3 4">
    <name type="scientific">Candidatus Ghiorseimicrobium undicola</name>
    <dbReference type="NCBI Taxonomy" id="1974746"/>
    <lineage>
        <taxon>Bacteria</taxon>
        <taxon>Pseudomonadati</taxon>
        <taxon>Candidatus Omnitrophota</taxon>
        <taxon>Candidatus Ghiorseimicrobium</taxon>
    </lineage>
</organism>
<sequence length="389" mass="42881">MERKLLIARSIQNPIGCRALSEYARGKKNILIITDDNTRFTPLKTILPQVISELRKAGVSDKQIRILIASGTHRVMTDKEILVKFGAQIVSRFKICNHNWNQPSALLKMSSRIGKKNICINRLTRGVDFIIGIGSIVPHATCGFSGGGKIILPGICGRDTVEDMHWKALDFPINKILGVRDNPMRKMIDAVAKNAGLKFIVNTVLDNKNRIVDIVAGDPIEAHRKGVDSAKRAYGCRVPYLADIVVADASPMDIDLRQAIKAVAASELAVRKGGIIILKARCVEGVSPQFPEFEKYGFRNPEVLKRKVEDGKIKSKMAAYTLIAIGRILKDKARVILVSGGITADTAFKIGFLWAGSQGEAIKKAKEFFAKKPKIIFLKRACEILPVMD</sequence>
<dbReference type="InterPro" id="IPR048068">
    <property type="entry name" value="LarA-like"/>
</dbReference>
<gene>
    <name evidence="3" type="ORF">COV72_02005</name>
</gene>